<dbReference type="EMBL" id="MU394350">
    <property type="protein sequence ID" value="KAI6083558.1"/>
    <property type="molecule type" value="Genomic_DNA"/>
</dbReference>
<evidence type="ECO:0000313" key="2">
    <source>
        <dbReference type="Proteomes" id="UP001497680"/>
    </source>
</evidence>
<comment type="caution">
    <text evidence="1">The sequence shown here is derived from an EMBL/GenBank/DDBJ whole genome shotgun (WGS) entry which is preliminary data.</text>
</comment>
<accession>A0ACC0CTE6</accession>
<name>A0ACC0CTE6_9PEZI</name>
<keyword evidence="2" id="KW-1185">Reference proteome</keyword>
<gene>
    <name evidence="1" type="ORF">F4821DRAFT_244581</name>
</gene>
<sequence length="329" mass="36311">MTQKGSREATHAYSWYDGDPDTLSNLLDGFLNNVPDTINDSSLPIPGARVVIAPHAGYSYSGPCAAWAYKALDLSQAKRIFVLGPSHTYYLRGCALTKFASYETPLGALSVDAGIIQELRNTGAVFRDIPSSSDLDEHSLEMHFPYLYKRITQTFGLDDPASYPTVVPILVGDNNGAQEKEYGRLLAPYLRDPQNAFVVSSDFCHWGLRFNYTAYAPGGRVGALQKLQRGTERPTDPPIHESIRQVDYQAIEAVESGDHDSFVDNLSKTNNSVCGRHPIGVMMAALEELAKETPEEGKYRFKFVQYQRSSLVEDVTDSSVSYASAYAIV</sequence>
<protein>
    <submittedName>
        <fullName evidence="1">UPF0103-domain-containing protein</fullName>
    </submittedName>
</protein>
<organism evidence="1 2">
    <name type="scientific">Hypoxylon rubiginosum</name>
    <dbReference type="NCBI Taxonomy" id="110542"/>
    <lineage>
        <taxon>Eukaryota</taxon>
        <taxon>Fungi</taxon>
        <taxon>Dikarya</taxon>
        <taxon>Ascomycota</taxon>
        <taxon>Pezizomycotina</taxon>
        <taxon>Sordariomycetes</taxon>
        <taxon>Xylariomycetidae</taxon>
        <taxon>Xylariales</taxon>
        <taxon>Hypoxylaceae</taxon>
        <taxon>Hypoxylon</taxon>
    </lineage>
</organism>
<dbReference type="Proteomes" id="UP001497680">
    <property type="component" value="Unassembled WGS sequence"/>
</dbReference>
<evidence type="ECO:0000313" key="1">
    <source>
        <dbReference type="EMBL" id="KAI6083558.1"/>
    </source>
</evidence>
<proteinExistence type="predicted"/>
<reference evidence="1 2" key="1">
    <citation type="journal article" date="2022" name="New Phytol.">
        <title>Ecological generalism drives hyperdiversity of secondary metabolite gene clusters in xylarialean endophytes.</title>
        <authorList>
            <person name="Franco M.E.E."/>
            <person name="Wisecaver J.H."/>
            <person name="Arnold A.E."/>
            <person name="Ju Y.M."/>
            <person name="Slot J.C."/>
            <person name="Ahrendt S."/>
            <person name="Moore L.P."/>
            <person name="Eastman K.E."/>
            <person name="Scott K."/>
            <person name="Konkel Z."/>
            <person name="Mondo S.J."/>
            <person name="Kuo A."/>
            <person name="Hayes R.D."/>
            <person name="Haridas S."/>
            <person name="Andreopoulos B."/>
            <person name="Riley R."/>
            <person name="LaButti K."/>
            <person name="Pangilinan J."/>
            <person name="Lipzen A."/>
            <person name="Amirebrahimi M."/>
            <person name="Yan J."/>
            <person name="Adam C."/>
            <person name="Keymanesh K."/>
            <person name="Ng V."/>
            <person name="Louie K."/>
            <person name="Northen T."/>
            <person name="Drula E."/>
            <person name="Henrissat B."/>
            <person name="Hsieh H.M."/>
            <person name="Youens-Clark K."/>
            <person name="Lutzoni F."/>
            <person name="Miadlikowska J."/>
            <person name="Eastwood D.C."/>
            <person name="Hamelin R.C."/>
            <person name="Grigoriev I.V."/>
            <person name="U'Ren J.M."/>
        </authorList>
    </citation>
    <scope>NUCLEOTIDE SEQUENCE [LARGE SCALE GENOMIC DNA]</scope>
    <source>
        <strain evidence="1 2">ER1909</strain>
    </source>
</reference>